<name>A0A9X8D641_9BURK</name>
<keyword evidence="4 5" id="KW-0732">Signal</keyword>
<dbReference type="InterPro" id="IPR038404">
    <property type="entry name" value="TRAP_DctP_sf"/>
</dbReference>
<dbReference type="NCBIfam" id="TIGR00787">
    <property type="entry name" value="dctP"/>
    <property type="match status" value="1"/>
</dbReference>
<dbReference type="AlphaFoldDB" id="A0A9X8D641"/>
<dbReference type="GO" id="GO:0055085">
    <property type="term" value="P:transmembrane transport"/>
    <property type="evidence" value="ECO:0007669"/>
    <property type="project" value="InterPro"/>
</dbReference>
<dbReference type="GO" id="GO:0030288">
    <property type="term" value="C:outer membrane-bounded periplasmic space"/>
    <property type="evidence" value="ECO:0007669"/>
    <property type="project" value="InterPro"/>
</dbReference>
<organism evidence="6 7">
    <name type="scientific">Acidovorax cavernicola</name>
    <dbReference type="NCBI Taxonomy" id="1675792"/>
    <lineage>
        <taxon>Bacteria</taxon>
        <taxon>Pseudomonadati</taxon>
        <taxon>Pseudomonadota</taxon>
        <taxon>Betaproteobacteria</taxon>
        <taxon>Burkholderiales</taxon>
        <taxon>Comamonadaceae</taxon>
        <taxon>Acidovorax</taxon>
    </lineage>
</organism>
<dbReference type="PANTHER" id="PTHR33376">
    <property type="match status" value="1"/>
</dbReference>
<dbReference type="CDD" id="cd13672">
    <property type="entry name" value="PBP2_TRAP_Siap"/>
    <property type="match status" value="1"/>
</dbReference>
<keyword evidence="7" id="KW-1185">Reference proteome</keyword>
<evidence type="ECO:0000256" key="2">
    <source>
        <dbReference type="ARBA" id="ARBA00009023"/>
    </source>
</evidence>
<dbReference type="Gene3D" id="3.40.190.170">
    <property type="entry name" value="Bacterial extracellular solute-binding protein, family 7"/>
    <property type="match status" value="1"/>
</dbReference>
<evidence type="ECO:0000256" key="3">
    <source>
        <dbReference type="ARBA" id="ARBA00022448"/>
    </source>
</evidence>
<dbReference type="RefSeq" id="WP_119553543.1">
    <property type="nucleotide sequence ID" value="NZ_QXMN01000010.1"/>
</dbReference>
<dbReference type="InterPro" id="IPR004682">
    <property type="entry name" value="TRAP_DctP"/>
</dbReference>
<evidence type="ECO:0000313" key="7">
    <source>
        <dbReference type="Proteomes" id="UP000265619"/>
    </source>
</evidence>
<dbReference type="PIRSF" id="PIRSF006470">
    <property type="entry name" value="DctB"/>
    <property type="match status" value="1"/>
</dbReference>
<dbReference type="NCBIfam" id="NF037995">
    <property type="entry name" value="TRAP_S1"/>
    <property type="match status" value="1"/>
</dbReference>
<comment type="similarity">
    <text evidence="2">Belongs to the bacterial solute-binding protein 7 family.</text>
</comment>
<protein>
    <submittedName>
        <fullName evidence="6">DctP family TRAP transporter solute-binding subunit</fullName>
    </submittedName>
</protein>
<evidence type="ECO:0000256" key="1">
    <source>
        <dbReference type="ARBA" id="ARBA00004196"/>
    </source>
</evidence>
<dbReference type="Pfam" id="PF03480">
    <property type="entry name" value="DctP"/>
    <property type="match status" value="1"/>
</dbReference>
<evidence type="ECO:0000313" key="6">
    <source>
        <dbReference type="EMBL" id="RIX81301.1"/>
    </source>
</evidence>
<gene>
    <name evidence="6" type="ORF">D3H34_11265</name>
</gene>
<sequence>MISTSSSKHSKRTALKALAACALAMGALGVTGIASAQTKLKWAHVYETSEPFHKYSVWAGDEIKKRTNGRYEVQVFPASTLGKEADINQGLTLGTVDIILSGASFAGRTYTPLAISYFPFIFRDAEHQLKYARSDVFKELAKGYDDKSGNHITALSYYGARHVTSSAARPVAKPEDMKGLKIRVPDAPAYLAFPKSLGANPTPIAFAEVYLALQNNTVDAQENPLPTIEAKKFFEVQKNISLTGHIVDSLLTICSGQLWAKLSAEDKKIFTEVMQEAAEKTGREIIASEARLVEEFKKKGNNVITVDKNAFREAVLKATKPTDQGYRQQDYDRILAIK</sequence>
<dbReference type="OrthoDB" id="9794826at2"/>
<dbReference type="InterPro" id="IPR018389">
    <property type="entry name" value="DctP_fam"/>
</dbReference>
<dbReference type="InterPro" id="IPR006311">
    <property type="entry name" value="TAT_signal"/>
</dbReference>
<proteinExistence type="inferred from homology"/>
<reference evidence="6 7" key="1">
    <citation type="submission" date="2018-09" db="EMBL/GenBank/DDBJ databases">
        <title>Acidovorax cavernicola nov. sp. isolated from Gruta de las Maravillas (Aracena, Spain).</title>
        <authorList>
            <person name="Jurado V."/>
            <person name="Gutierrez-Patricio S."/>
            <person name="Gonzalez-Pimentel J.L."/>
            <person name="Miller A.Z."/>
            <person name="Laiz L."/>
            <person name="Saiz-Jimenez C."/>
        </authorList>
    </citation>
    <scope>NUCLEOTIDE SEQUENCE [LARGE SCALE GENOMIC DNA]</scope>
    <source>
        <strain evidence="6 7">1011MAR4D40.2</strain>
    </source>
</reference>
<dbReference type="PROSITE" id="PS51318">
    <property type="entry name" value="TAT"/>
    <property type="match status" value="1"/>
</dbReference>
<dbReference type="Proteomes" id="UP000265619">
    <property type="component" value="Unassembled WGS sequence"/>
</dbReference>
<dbReference type="PANTHER" id="PTHR33376:SF4">
    <property type="entry name" value="SIALIC ACID-BINDING PERIPLASMIC PROTEIN SIAP"/>
    <property type="match status" value="1"/>
</dbReference>
<comment type="caution">
    <text evidence="6">The sequence shown here is derived from an EMBL/GenBank/DDBJ whole genome shotgun (WGS) entry which is preliminary data.</text>
</comment>
<evidence type="ECO:0000256" key="5">
    <source>
        <dbReference type="SAM" id="SignalP"/>
    </source>
</evidence>
<feature type="chain" id="PRO_5040948146" evidence="5">
    <location>
        <begin position="37"/>
        <end position="338"/>
    </location>
</feature>
<keyword evidence="3" id="KW-0813">Transport</keyword>
<evidence type="ECO:0000256" key="4">
    <source>
        <dbReference type="ARBA" id="ARBA00022729"/>
    </source>
</evidence>
<dbReference type="EMBL" id="QXMN01000010">
    <property type="protein sequence ID" value="RIX81301.1"/>
    <property type="molecule type" value="Genomic_DNA"/>
</dbReference>
<accession>A0A9X8D641</accession>
<comment type="subcellular location">
    <subcellularLocation>
        <location evidence="1">Cell envelope</location>
    </subcellularLocation>
</comment>
<feature type="signal peptide" evidence="5">
    <location>
        <begin position="1"/>
        <end position="36"/>
    </location>
</feature>